<reference evidence="8" key="1">
    <citation type="submission" date="2025-08" db="UniProtKB">
        <authorList>
            <consortium name="RefSeq"/>
        </authorList>
    </citation>
    <scope>IDENTIFICATION</scope>
    <source>
        <strain evidence="8">Quisiro</strain>
        <tissue evidence="8">Liver</tissue>
    </source>
</reference>
<comment type="subcellular location">
    <subcellularLocation>
        <location evidence="1">Secreted</location>
    </subcellularLocation>
</comment>
<dbReference type="CTD" id="553962"/>
<feature type="signal peptide" evidence="6">
    <location>
        <begin position="1"/>
        <end position="19"/>
    </location>
</feature>
<keyword evidence="5 6" id="KW-0732">Signal</keyword>
<dbReference type="Proteomes" id="UP000192220">
    <property type="component" value="Unplaced"/>
</dbReference>
<evidence type="ECO:0000313" key="8">
    <source>
        <dbReference type="RefSeq" id="XP_013882747.1"/>
    </source>
</evidence>
<dbReference type="RefSeq" id="XP_013882747.1">
    <property type="nucleotide sequence ID" value="XM_014027293.1"/>
</dbReference>
<evidence type="ECO:0000256" key="1">
    <source>
        <dbReference type="ARBA" id="ARBA00004613"/>
    </source>
</evidence>
<dbReference type="OrthoDB" id="6093351at2759"/>
<keyword evidence="4" id="KW-0964">Secreted</keyword>
<sequence>MRLVRRVFLLLGLVSLLDATKKTRGVSVQGPGLRGRTVRLILDTSVKSYNKAASNLADMSLSPWTYINSINASRFPKRISQAKCQTSGCVNLRGREEDLTLEAKPIKYQVLVLHRVPRQTSLKNGGKKAYDYVLGTEVVTVGCTCVRPSVVPQQ</sequence>
<keyword evidence="7" id="KW-1185">Reference proteome</keyword>
<evidence type="ECO:0000256" key="5">
    <source>
        <dbReference type="ARBA" id="ARBA00022729"/>
    </source>
</evidence>
<dbReference type="Gene3D" id="2.10.90.10">
    <property type="entry name" value="Cystine-knot cytokines"/>
    <property type="match status" value="1"/>
</dbReference>
<dbReference type="AlphaFoldDB" id="A0A2I4CRX9"/>
<dbReference type="InterPro" id="IPR010345">
    <property type="entry name" value="IL-17_fam"/>
</dbReference>
<comment type="similarity">
    <text evidence="2">Belongs to the IL-17 family.</text>
</comment>
<evidence type="ECO:0000256" key="6">
    <source>
        <dbReference type="SAM" id="SignalP"/>
    </source>
</evidence>
<evidence type="ECO:0000256" key="2">
    <source>
        <dbReference type="ARBA" id="ARBA00007236"/>
    </source>
</evidence>
<organism evidence="7 8">
    <name type="scientific">Austrofundulus limnaeus</name>
    <name type="common">Annual killifish</name>
    <dbReference type="NCBI Taxonomy" id="52670"/>
    <lineage>
        <taxon>Eukaryota</taxon>
        <taxon>Metazoa</taxon>
        <taxon>Chordata</taxon>
        <taxon>Craniata</taxon>
        <taxon>Vertebrata</taxon>
        <taxon>Euteleostomi</taxon>
        <taxon>Actinopterygii</taxon>
        <taxon>Neopterygii</taxon>
        <taxon>Teleostei</taxon>
        <taxon>Neoteleostei</taxon>
        <taxon>Acanthomorphata</taxon>
        <taxon>Ovalentaria</taxon>
        <taxon>Atherinomorphae</taxon>
        <taxon>Cyprinodontiformes</taxon>
        <taxon>Rivulidae</taxon>
        <taxon>Austrofundulus</taxon>
    </lineage>
</organism>
<dbReference type="InterPro" id="IPR020440">
    <property type="entry name" value="IL-17_chr"/>
</dbReference>
<dbReference type="PRINTS" id="PR01932">
    <property type="entry name" value="INTRLEUKIN17"/>
</dbReference>
<gene>
    <name evidence="8" type="primary">il17a/f3</name>
</gene>
<dbReference type="STRING" id="52670.A0A2I4CRX9"/>
<proteinExistence type="inferred from homology"/>
<name>A0A2I4CRX9_AUSLI</name>
<feature type="chain" id="PRO_5014117352" evidence="6">
    <location>
        <begin position="20"/>
        <end position="154"/>
    </location>
</feature>
<dbReference type="InterPro" id="IPR029034">
    <property type="entry name" value="Cystine-knot_cytokine"/>
</dbReference>
<keyword evidence="3" id="KW-0202">Cytokine</keyword>
<dbReference type="KEGG" id="alim:106531425"/>
<dbReference type="FunCoup" id="A0A2I4CRX9">
    <property type="interactions" value="864"/>
</dbReference>
<evidence type="ECO:0000313" key="7">
    <source>
        <dbReference type="Proteomes" id="UP000192220"/>
    </source>
</evidence>
<dbReference type="Pfam" id="PF06083">
    <property type="entry name" value="IL17"/>
    <property type="match status" value="1"/>
</dbReference>
<protein>
    <submittedName>
        <fullName evidence="8">Interleukin 17a/f3</fullName>
    </submittedName>
</protein>
<dbReference type="GO" id="GO:0005615">
    <property type="term" value="C:extracellular space"/>
    <property type="evidence" value="ECO:0007669"/>
    <property type="project" value="UniProtKB-KW"/>
</dbReference>
<dbReference type="GO" id="GO:0006954">
    <property type="term" value="P:inflammatory response"/>
    <property type="evidence" value="ECO:0007669"/>
    <property type="project" value="InterPro"/>
</dbReference>
<accession>A0A2I4CRX9</accession>
<dbReference type="SUPFAM" id="SSF57501">
    <property type="entry name" value="Cystine-knot cytokines"/>
    <property type="match status" value="1"/>
</dbReference>
<evidence type="ECO:0000256" key="4">
    <source>
        <dbReference type="ARBA" id="ARBA00022525"/>
    </source>
</evidence>
<dbReference type="GO" id="GO:0005125">
    <property type="term" value="F:cytokine activity"/>
    <property type="evidence" value="ECO:0007669"/>
    <property type="project" value="UniProtKB-KW"/>
</dbReference>
<dbReference type="InParanoid" id="A0A2I4CRX9"/>
<evidence type="ECO:0000256" key="3">
    <source>
        <dbReference type="ARBA" id="ARBA00022514"/>
    </source>
</evidence>